<name>A0A0K3CES5_RHOTO</name>
<feature type="region of interest" description="Disordered" evidence="1">
    <location>
        <begin position="225"/>
        <end position="245"/>
    </location>
</feature>
<dbReference type="SUPFAM" id="SSF47954">
    <property type="entry name" value="Cyclin-like"/>
    <property type="match status" value="1"/>
</dbReference>
<feature type="compositionally biased region" description="Polar residues" evidence="1">
    <location>
        <begin position="342"/>
        <end position="352"/>
    </location>
</feature>
<dbReference type="CDD" id="cd20557">
    <property type="entry name" value="CYCLIN_ScPCL1-like"/>
    <property type="match status" value="1"/>
</dbReference>
<dbReference type="OMA" id="EFSSTMV"/>
<organism evidence="2 3">
    <name type="scientific">Rhodotorula toruloides</name>
    <name type="common">Yeast</name>
    <name type="synonym">Rhodosporidium toruloides</name>
    <dbReference type="NCBI Taxonomy" id="5286"/>
    <lineage>
        <taxon>Eukaryota</taxon>
        <taxon>Fungi</taxon>
        <taxon>Dikarya</taxon>
        <taxon>Basidiomycota</taxon>
        <taxon>Pucciniomycotina</taxon>
        <taxon>Microbotryomycetes</taxon>
        <taxon>Sporidiobolales</taxon>
        <taxon>Sporidiobolaceae</taxon>
        <taxon>Rhodotorula</taxon>
    </lineage>
</organism>
<dbReference type="EMBL" id="CWKI01000006">
    <property type="protein sequence ID" value="CTR07438.1"/>
    <property type="molecule type" value="Genomic_DNA"/>
</dbReference>
<dbReference type="GO" id="GO:0016538">
    <property type="term" value="F:cyclin-dependent protein serine/threonine kinase regulator activity"/>
    <property type="evidence" value="ECO:0007669"/>
    <property type="project" value="TreeGrafter"/>
</dbReference>
<dbReference type="GO" id="GO:0019901">
    <property type="term" value="F:protein kinase binding"/>
    <property type="evidence" value="ECO:0007669"/>
    <property type="project" value="InterPro"/>
</dbReference>
<gene>
    <name evidence="2" type="primary">FGENESH: predicted gene_6.221</name>
    <name evidence="2" type="ORF">BN2166_0032990</name>
</gene>
<feature type="region of interest" description="Disordered" evidence="1">
    <location>
        <begin position="325"/>
        <end position="367"/>
    </location>
</feature>
<proteinExistence type="predicted"/>
<feature type="compositionally biased region" description="Low complexity" evidence="1">
    <location>
        <begin position="404"/>
        <end position="423"/>
    </location>
</feature>
<dbReference type="Proteomes" id="UP000199069">
    <property type="component" value="Unassembled WGS sequence"/>
</dbReference>
<protein>
    <submittedName>
        <fullName evidence="2">BY PROTMAP: gi|472585237|gb|EMS22803.1| protein of Cyclin PHO80-like family [Rhodosporidium toruloides NP11] gi|647399993|emb|CDR45044.1| RHTO0S10e04478g1_1 [Rhodosporidium toruloides]</fullName>
    </submittedName>
</protein>
<dbReference type="Gene3D" id="1.10.472.10">
    <property type="entry name" value="Cyclin-like"/>
    <property type="match status" value="1"/>
</dbReference>
<feature type="region of interest" description="Disordered" evidence="1">
    <location>
        <begin position="594"/>
        <end position="620"/>
    </location>
</feature>
<reference evidence="2 3" key="1">
    <citation type="submission" date="2015-07" db="EMBL/GenBank/DDBJ databases">
        <authorList>
            <person name="Cajimat M.N.B."/>
            <person name="Milazzo M.L."/>
            <person name="Fulhorst C.F."/>
        </authorList>
    </citation>
    <scope>NUCLEOTIDE SEQUENCE [LARGE SCALE GENOMIC DNA]</scope>
    <source>
        <strain evidence="2">Single colony</strain>
    </source>
</reference>
<dbReference type="InterPro" id="IPR036915">
    <property type="entry name" value="Cyclin-like_sf"/>
</dbReference>
<accession>A0A0K3CES5</accession>
<evidence type="ECO:0000313" key="2">
    <source>
        <dbReference type="EMBL" id="CTR07438.1"/>
    </source>
</evidence>
<feature type="region of interest" description="Disordered" evidence="1">
    <location>
        <begin position="401"/>
        <end position="423"/>
    </location>
</feature>
<dbReference type="AlphaFoldDB" id="A0A0K3CES5"/>
<dbReference type="Pfam" id="PF08613">
    <property type="entry name" value="Cyclin"/>
    <property type="match status" value="1"/>
</dbReference>
<dbReference type="GO" id="GO:0005634">
    <property type="term" value="C:nucleus"/>
    <property type="evidence" value="ECO:0007669"/>
    <property type="project" value="TreeGrafter"/>
</dbReference>
<keyword evidence="3" id="KW-1185">Reference proteome</keyword>
<dbReference type="STRING" id="5286.A0A0K3CES5"/>
<dbReference type="PANTHER" id="PTHR15615">
    <property type="match status" value="1"/>
</dbReference>
<feature type="compositionally biased region" description="Low complexity" evidence="1">
    <location>
        <begin position="594"/>
        <end position="608"/>
    </location>
</feature>
<dbReference type="InterPro" id="IPR013922">
    <property type="entry name" value="Cyclin_PHO80-like"/>
</dbReference>
<evidence type="ECO:0000313" key="3">
    <source>
        <dbReference type="Proteomes" id="UP000199069"/>
    </source>
</evidence>
<dbReference type="GO" id="GO:0000307">
    <property type="term" value="C:cyclin-dependent protein kinase holoenzyme complex"/>
    <property type="evidence" value="ECO:0007669"/>
    <property type="project" value="TreeGrafter"/>
</dbReference>
<evidence type="ECO:0000256" key="1">
    <source>
        <dbReference type="SAM" id="MobiDB-lite"/>
    </source>
</evidence>
<dbReference type="PANTHER" id="PTHR15615:SF27">
    <property type="entry name" value="PHO85 CYCLIN CLG1"/>
    <property type="match status" value="1"/>
</dbReference>
<sequence length="674" mass="71748">MARCDSSFVAVPYRTPSASPDRPANHSKPAMAAVVAPPAAATTVAQAAPPSPPLGPISALALFAAEMFVWLWFAPTSGGAGAGEAATPEDRAGLARLQVKPTDRFLRFCHEVLSTTQVSHSVVLLALLFVSRLKQRNDIKGAAGSEYRLAVTALMLGNKILDDNTYTAQTWSQVSSLELKPLVAGEAEFLRGLDWSLHVTKRDFDAWLKLLEGHVAARNARLGEIPAPSNGIATPSRRRSTKRLSASRLSPDLHALRASAAIPPHLQATTTDPFLTTEEARRVKPRLMAPASTNTTPRLAFVDYSLAPPYPPPFQLHASAPLPVYSIPAPSRDPPRRPLDVSPTTTSSQKRNSGFRASASHASGVKRNADDAFGQDQQHQAYVASALPPYVQAQVQHGGQMARSWSAGPTAAPGSSAAQELLSSSQQALLQAMSSSPTRDLFSHHVTPVPWATTSTPYASRPSSSSSAAAHLPLPQHFAPSIPTGFSTLSDSFSPRYDPEQHRRLRQGSVSLNYYALAAGQGLGHLRQTLPPPTLPVYPFVSASQGQQAYPYPYGYAPLYPLSVSTSTSPLSAGASNHRYPSYPTPTSATAAYPTSTAMAPSSSVHTSSDSRRLSEMSVSSPPGYLPPLTLPHAAVAPAYPYIPPPPATYGYPPHPYFSAYSNAGVPGVYWQGP</sequence>